<accession>A0ACC0VPT8</accession>
<name>A0ACC0VPT8_9STRA</name>
<gene>
    <name evidence="1" type="ORF">PsorP6_003205</name>
</gene>
<evidence type="ECO:0000313" key="1">
    <source>
        <dbReference type="EMBL" id="KAI9908482.1"/>
    </source>
</evidence>
<dbReference type="EMBL" id="CM047587">
    <property type="protein sequence ID" value="KAI9908482.1"/>
    <property type="molecule type" value="Genomic_DNA"/>
</dbReference>
<protein>
    <submittedName>
        <fullName evidence="1">Uncharacterized protein</fullName>
    </submittedName>
</protein>
<evidence type="ECO:0000313" key="2">
    <source>
        <dbReference type="Proteomes" id="UP001163321"/>
    </source>
</evidence>
<keyword evidence="2" id="KW-1185">Reference proteome</keyword>
<reference evidence="1 2" key="1">
    <citation type="journal article" date="2022" name="bioRxiv">
        <title>The genome of the oomycete Peronosclerospora sorghi, a cosmopolitan pathogen of maize and sorghum, is inflated with dispersed pseudogenes.</title>
        <authorList>
            <person name="Fletcher K."/>
            <person name="Martin F."/>
            <person name="Isakeit T."/>
            <person name="Cavanaugh K."/>
            <person name="Magill C."/>
            <person name="Michelmore R."/>
        </authorList>
    </citation>
    <scope>NUCLEOTIDE SEQUENCE [LARGE SCALE GENOMIC DNA]</scope>
    <source>
        <strain evidence="1">P6</strain>
    </source>
</reference>
<organism evidence="1 2">
    <name type="scientific">Peronosclerospora sorghi</name>
    <dbReference type="NCBI Taxonomy" id="230839"/>
    <lineage>
        <taxon>Eukaryota</taxon>
        <taxon>Sar</taxon>
        <taxon>Stramenopiles</taxon>
        <taxon>Oomycota</taxon>
        <taxon>Peronosporomycetes</taxon>
        <taxon>Peronosporales</taxon>
        <taxon>Peronosporaceae</taxon>
        <taxon>Peronosclerospora</taxon>
    </lineage>
</organism>
<dbReference type="Proteomes" id="UP001163321">
    <property type="component" value="Chromosome 8"/>
</dbReference>
<sequence length="71" mass="8071">MMTRKKRLAEATRRIIKLLPCLSRSHKTCSNVVQTVPSLQYHHESLKNQNQLAGHHKYLGRVNGKATASFS</sequence>
<comment type="caution">
    <text evidence="1">The sequence shown here is derived from an EMBL/GenBank/DDBJ whole genome shotgun (WGS) entry which is preliminary data.</text>
</comment>
<proteinExistence type="predicted"/>